<dbReference type="GO" id="GO:0043138">
    <property type="term" value="F:3'-5' DNA helicase activity"/>
    <property type="evidence" value="ECO:0007669"/>
    <property type="project" value="UniProtKB-EC"/>
</dbReference>
<dbReference type="EC" id="5.6.2.4" evidence="8"/>
<evidence type="ECO:0000256" key="2">
    <source>
        <dbReference type="ARBA" id="ARBA00022741"/>
    </source>
</evidence>
<feature type="domain" description="UvrD-like helicase ATP-binding" evidence="11">
    <location>
        <begin position="6"/>
        <end position="301"/>
    </location>
</feature>
<dbReference type="Pfam" id="PF13361">
    <property type="entry name" value="UvrD_C"/>
    <property type="match status" value="1"/>
</dbReference>
<evidence type="ECO:0000256" key="6">
    <source>
        <dbReference type="ARBA" id="ARBA00023235"/>
    </source>
</evidence>
<dbReference type="PANTHER" id="PTHR11070">
    <property type="entry name" value="UVRD / RECB / PCRA DNA HELICASE FAMILY MEMBER"/>
    <property type="match status" value="1"/>
</dbReference>
<keyword evidence="5 10" id="KW-0067">ATP-binding</keyword>
<name>A0A2H3KQG3_9FLAO</name>
<dbReference type="Proteomes" id="UP000220828">
    <property type="component" value="Unassembled WGS sequence"/>
</dbReference>
<dbReference type="RefSeq" id="WP_097554293.1">
    <property type="nucleotide sequence ID" value="NZ_PCMW01000052.1"/>
</dbReference>
<comment type="similarity">
    <text evidence="1">Belongs to the helicase family. UvrD subfamily.</text>
</comment>
<dbReference type="Gene3D" id="1.10.10.160">
    <property type="match status" value="1"/>
</dbReference>
<dbReference type="InterPro" id="IPR014016">
    <property type="entry name" value="UvrD-like_ATP-bd"/>
</dbReference>
<dbReference type="InterPro" id="IPR014017">
    <property type="entry name" value="DNA_helicase_UvrD-like_C"/>
</dbReference>
<dbReference type="InterPro" id="IPR000212">
    <property type="entry name" value="DNA_helicase_UvrD/REP"/>
</dbReference>
<feature type="binding site" evidence="10">
    <location>
        <begin position="27"/>
        <end position="34"/>
    </location>
    <ligand>
        <name>ATP</name>
        <dbReference type="ChEBI" id="CHEBI:30616"/>
    </ligand>
</feature>
<evidence type="ECO:0000256" key="4">
    <source>
        <dbReference type="ARBA" id="ARBA00022806"/>
    </source>
</evidence>
<dbReference type="AlphaFoldDB" id="A0A2H3KQG3"/>
<dbReference type="GO" id="GO:0003677">
    <property type="term" value="F:DNA binding"/>
    <property type="evidence" value="ECO:0007669"/>
    <property type="project" value="InterPro"/>
</dbReference>
<comment type="caution">
    <text evidence="12">The sequence shown here is derived from an EMBL/GenBank/DDBJ whole genome shotgun (WGS) entry which is preliminary data.</text>
</comment>
<dbReference type="GO" id="GO:0000725">
    <property type="term" value="P:recombinational repair"/>
    <property type="evidence" value="ECO:0007669"/>
    <property type="project" value="TreeGrafter"/>
</dbReference>
<evidence type="ECO:0000256" key="8">
    <source>
        <dbReference type="ARBA" id="ARBA00034808"/>
    </source>
</evidence>
<evidence type="ECO:0000313" key="13">
    <source>
        <dbReference type="Proteomes" id="UP000220828"/>
    </source>
</evidence>
<comment type="catalytic activity">
    <reaction evidence="9">
        <text>ATP + H2O = ADP + phosphate + H(+)</text>
        <dbReference type="Rhea" id="RHEA:13065"/>
        <dbReference type="ChEBI" id="CHEBI:15377"/>
        <dbReference type="ChEBI" id="CHEBI:15378"/>
        <dbReference type="ChEBI" id="CHEBI:30616"/>
        <dbReference type="ChEBI" id="CHEBI:43474"/>
        <dbReference type="ChEBI" id="CHEBI:456216"/>
        <dbReference type="EC" id="5.6.2.4"/>
    </reaction>
</comment>
<dbReference type="InterPro" id="IPR013986">
    <property type="entry name" value="DExx_box_DNA_helicase_dom_sf"/>
</dbReference>
<dbReference type="GO" id="GO:0016887">
    <property type="term" value="F:ATP hydrolysis activity"/>
    <property type="evidence" value="ECO:0007669"/>
    <property type="project" value="RHEA"/>
</dbReference>
<proteinExistence type="inferred from homology"/>
<dbReference type="InterPro" id="IPR027417">
    <property type="entry name" value="P-loop_NTPase"/>
</dbReference>
<dbReference type="PROSITE" id="PS51198">
    <property type="entry name" value="UVRD_HELICASE_ATP_BIND"/>
    <property type="match status" value="1"/>
</dbReference>
<reference evidence="12 13" key="1">
    <citation type="submission" date="2017-09" db="EMBL/GenBank/DDBJ databases">
        <title>Whole genomes of Flavobacteriaceae.</title>
        <authorList>
            <person name="Stine C."/>
            <person name="Li C."/>
            <person name="Tadesse D."/>
        </authorList>
    </citation>
    <scope>NUCLEOTIDE SEQUENCE [LARGE SCALE GENOMIC DNA]</scope>
    <source>
        <strain evidence="12 13">ATCC 35036</strain>
    </source>
</reference>
<dbReference type="Gene3D" id="1.10.486.10">
    <property type="entry name" value="PCRA, domain 4"/>
    <property type="match status" value="1"/>
</dbReference>
<evidence type="ECO:0000256" key="3">
    <source>
        <dbReference type="ARBA" id="ARBA00022801"/>
    </source>
</evidence>
<dbReference type="Gene3D" id="3.40.50.300">
    <property type="entry name" value="P-loop containing nucleotide triphosphate hydrolases"/>
    <property type="match status" value="2"/>
</dbReference>
<evidence type="ECO:0000259" key="11">
    <source>
        <dbReference type="PROSITE" id="PS51198"/>
    </source>
</evidence>
<dbReference type="Pfam" id="PF00580">
    <property type="entry name" value="UvrD-helicase"/>
    <property type="match status" value="1"/>
</dbReference>
<keyword evidence="2 10" id="KW-0547">Nucleotide-binding</keyword>
<organism evidence="12 13">
    <name type="scientific">Flavobacterium branchiophilum</name>
    <dbReference type="NCBI Taxonomy" id="55197"/>
    <lineage>
        <taxon>Bacteria</taxon>
        <taxon>Pseudomonadati</taxon>
        <taxon>Bacteroidota</taxon>
        <taxon>Flavobacteriia</taxon>
        <taxon>Flavobacteriales</taxon>
        <taxon>Flavobacteriaceae</taxon>
        <taxon>Flavobacterium</taxon>
    </lineage>
</organism>
<evidence type="ECO:0000256" key="9">
    <source>
        <dbReference type="ARBA" id="ARBA00048988"/>
    </source>
</evidence>
<sequence length="628" mass="73952">MNKQLLSKEQEDIVFYNDGEGAVLVQASAGSGKTRILTERVRYLLIEKKDKFFSVLCLTFTNKAAQEMKDRLNGISKLSERAFIGNFHEFCLKIVRSQYPKLGFSEPPHIFDESDCKKILEEVLLNNPSLNDKYQVHEAKDEEDRRYKQRQLLFKCTDFISNQKRKLIDEIPDLETNYNNWGEQNTLLYQDYNRRLREQNAMDYDDILLYAYRILLNPMASNIYRRTYQYILIDEAQDLSFAQYNIIKTICGETHKNVLMVGDHKQSIFSFTGASPDFMQKYFVNDFGAKEIVIEKNYRSANKILSLAEEIKPNGGVGKNYFEGICEIKDFENEDTEAQFIISEIKTIIKKGFYEEKEIKEPITYKNIAILARNKYVFSRVMKMLDEDEQLKNHYYLKKGLEKFEPESTFFKLFDLGTRIIVNPNDRLHFQQLQELLKLEIPFYNNYFESLVSFESPDKNIVLLVQYWNHLKNNPKSLGWVLEQIKQNFDTLSNDEIEKEILNFDLVELNKLWNTFIRKEVSDNQSLSNFRYFLALNNTKENKDEITLATIHTTKGLEFEVVFLIGMNEGVFPDYRAKSETALKEEKNNLYVAVTRAKRILHITYPKLKMMPWGVKKQSLSSFLQRTQ</sequence>
<dbReference type="OrthoDB" id="1100019at2"/>
<dbReference type="CDD" id="cd17932">
    <property type="entry name" value="DEXQc_UvrD"/>
    <property type="match status" value="1"/>
</dbReference>
<evidence type="ECO:0000256" key="7">
    <source>
        <dbReference type="ARBA" id="ARBA00034617"/>
    </source>
</evidence>
<dbReference type="PANTHER" id="PTHR11070:SF67">
    <property type="entry name" value="DNA 3'-5' HELICASE"/>
    <property type="match status" value="1"/>
</dbReference>
<comment type="catalytic activity">
    <reaction evidence="7">
        <text>Couples ATP hydrolysis with the unwinding of duplex DNA by translocating in the 3'-5' direction.</text>
        <dbReference type="EC" id="5.6.2.4"/>
    </reaction>
</comment>
<keyword evidence="3 10" id="KW-0378">Hydrolase</keyword>
<dbReference type="EMBL" id="PCMW01000052">
    <property type="protein sequence ID" value="PDS23834.1"/>
    <property type="molecule type" value="Genomic_DNA"/>
</dbReference>
<dbReference type="GO" id="GO:0005524">
    <property type="term" value="F:ATP binding"/>
    <property type="evidence" value="ECO:0007669"/>
    <property type="project" value="UniProtKB-UniRule"/>
</dbReference>
<protein>
    <recommendedName>
        <fullName evidence="8">DNA 3'-5' helicase</fullName>
        <ecNumber evidence="8">5.6.2.4</ecNumber>
    </recommendedName>
</protein>
<dbReference type="GO" id="GO:0005829">
    <property type="term" value="C:cytosol"/>
    <property type="evidence" value="ECO:0007669"/>
    <property type="project" value="TreeGrafter"/>
</dbReference>
<accession>A0A2H3KQG3</accession>
<keyword evidence="6" id="KW-0413">Isomerase</keyword>
<gene>
    <name evidence="12" type="ORF">B0A77_09590</name>
</gene>
<evidence type="ECO:0000256" key="10">
    <source>
        <dbReference type="PROSITE-ProRule" id="PRU00560"/>
    </source>
</evidence>
<evidence type="ECO:0000256" key="1">
    <source>
        <dbReference type="ARBA" id="ARBA00009922"/>
    </source>
</evidence>
<keyword evidence="4 10" id="KW-0347">Helicase</keyword>
<evidence type="ECO:0000256" key="5">
    <source>
        <dbReference type="ARBA" id="ARBA00022840"/>
    </source>
</evidence>
<dbReference type="SUPFAM" id="SSF52540">
    <property type="entry name" value="P-loop containing nucleoside triphosphate hydrolases"/>
    <property type="match status" value="1"/>
</dbReference>
<evidence type="ECO:0000313" key="12">
    <source>
        <dbReference type="EMBL" id="PDS23834.1"/>
    </source>
</evidence>